<keyword evidence="2" id="KW-0719">Serine esterase</keyword>
<dbReference type="Pfam" id="PF00135">
    <property type="entry name" value="COesterase"/>
    <property type="match status" value="1"/>
</dbReference>
<keyword evidence="4" id="KW-0325">Glycoprotein</keyword>
<sequence>MKSWMGVWDAENYGSPCIQYAFTPSAKYPRIVGDEDCLHVNVFTPKLPSADNPSYLLDVFVYIHGGGFMSGAGSYYGPEHLMDRDVVVVTINYRLGILGFLSMEHELLPGNNGLKDQSMALLWIKKNIAKFGGNPESITISGTSAGGASVHFHYLSPYSKGLFKKGMSFSGSSLVPWAITEGSKEKSDKLVSLVGCDAPTPKDVLKCLKSRPARQLVEMTKHFQVWRYNPFTPFGPTVEVGGKKPFLNKHPALLISEGSVQDLPWLTSVTTEEGNYPAADFVTKQDAMNELDARFVELSAYLLDYNYTAPQEIHHEIGNKVRKYYLGDKRISTNTAAEVIQLFGERIFVVDVERAARLQSGVNKSPVYFYVFGYRGKYSFSQPMSETDINLGVSHADDIIFIMNVNDQFGLTPLETEEDRKMMKIMLDMCINFSKTGNPSPVKNLKWPVVKHASKNIDLVKISSSESIVPDSSADLGNREFWDSLGIQEPQINLKIKQAQDEL</sequence>
<evidence type="ECO:0000256" key="4">
    <source>
        <dbReference type="ARBA" id="ARBA00023180"/>
    </source>
</evidence>
<evidence type="ECO:0000256" key="5">
    <source>
        <dbReference type="RuleBase" id="RU361235"/>
    </source>
</evidence>
<dbReference type="ESTHER" id="9orth-a0a0c5kc25">
    <property type="family name" value="Carb_B_Arthropoda"/>
</dbReference>
<dbReference type="InterPro" id="IPR019826">
    <property type="entry name" value="Carboxylesterase_B_AS"/>
</dbReference>
<dbReference type="SUPFAM" id="SSF53474">
    <property type="entry name" value="alpha/beta-Hydrolases"/>
    <property type="match status" value="1"/>
</dbReference>
<dbReference type="InterPro" id="IPR002018">
    <property type="entry name" value="CarbesteraseB"/>
</dbReference>
<dbReference type="AlphaFoldDB" id="A0A0C5KC25"/>
<evidence type="ECO:0000256" key="1">
    <source>
        <dbReference type="ARBA" id="ARBA00005964"/>
    </source>
</evidence>
<feature type="domain" description="Carboxylesterase type B" evidence="6">
    <location>
        <begin position="2"/>
        <end position="463"/>
    </location>
</feature>
<dbReference type="Gene3D" id="3.40.50.1820">
    <property type="entry name" value="alpha/beta hydrolase"/>
    <property type="match status" value="1"/>
</dbReference>
<dbReference type="PROSITE" id="PS00122">
    <property type="entry name" value="CARBOXYLESTERASE_B_1"/>
    <property type="match status" value="1"/>
</dbReference>
<dbReference type="PANTHER" id="PTHR43142">
    <property type="entry name" value="CARBOXYLIC ESTER HYDROLASE"/>
    <property type="match status" value="1"/>
</dbReference>
<accession>A0A0C5KC25</accession>
<evidence type="ECO:0000313" key="7">
    <source>
        <dbReference type="EMBL" id="AJP62565.1"/>
    </source>
</evidence>
<dbReference type="EMBL" id="KP114653">
    <property type="protein sequence ID" value="AJP62565.1"/>
    <property type="molecule type" value="mRNA"/>
</dbReference>
<organism evidence="7">
    <name type="scientific">Oxya chinensis</name>
    <dbReference type="NCBI Taxonomy" id="165482"/>
    <lineage>
        <taxon>Eukaryota</taxon>
        <taxon>Metazoa</taxon>
        <taxon>Ecdysozoa</taxon>
        <taxon>Arthropoda</taxon>
        <taxon>Hexapoda</taxon>
        <taxon>Insecta</taxon>
        <taxon>Pterygota</taxon>
        <taxon>Neoptera</taxon>
        <taxon>Polyneoptera</taxon>
        <taxon>Orthoptera</taxon>
        <taxon>Caelifera</taxon>
        <taxon>Acrididea</taxon>
        <taxon>Acridomorpha</taxon>
        <taxon>Acridoidea</taxon>
        <taxon>Acrididae</taxon>
        <taxon>Oxyinae</taxon>
        <taxon>Oxya</taxon>
    </lineage>
</organism>
<dbReference type="EC" id="3.1.1.-" evidence="5"/>
<name>A0A0C5KC25_9ORTH</name>
<proteinExistence type="evidence at transcript level"/>
<protein>
    <recommendedName>
        <fullName evidence="5">Carboxylic ester hydrolase</fullName>
        <ecNumber evidence="5">3.1.1.-</ecNumber>
    </recommendedName>
</protein>
<evidence type="ECO:0000256" key="3">
    <source>
        <dbReference type="ARBA" id="ARBA00022801"/>
    </source>
</evidence>
<dbReference type="InterPro" id="IPR029058">
    <property type="entry name" value="AB_hydrolase_fold"/>
</dbReference>
<gene>
    <name evidence="7" type="primary">CesE2</name>
</gene>
<evidence type="ECO:0000259" key="6">
    <source>
        <dbReference type="Pfam" id="PF00135"/>
    </source>
</evidence>
<keyword evidence="3 5" id="KW-0378">Hydrolase</keyword>
<dbReference type="GO" id="GO:0052689">
    <property type="term" value="F:carboxylic ester hydrolase activity"/>
    <property type="evidence" value="ECO:0007669"/>
    <property type="project" value="UniProtKB-KW"/>
</dbReference>
<dbReference type="PANTHER" id="PTHR43142:SF1">
    <property type="entry name" value="CARBOXYLIC ESTER HYDROLASE"/>
    <property type="match status" value="1"/>
</dbReference>
<comment type="similarity">
    <text evidence="1 5">Belongs to the type-B carboxylesterase/lipase family.</text>
</comment>
<evidence type="ECO:0000256" key="2">
    <source>
        <dbReference type="ARBA" id="ARBA00022487"/>
    </source>
</evidence>
<reference evidence="7" key="1">
    <citation type="submission" date="2014-11" db="EMBL/GenBank/DDBJ databases">
        <title>Bioinformatics analysis of carboxylesterase genes from Oxya chinensis.</title>
        <authorList>
            <person name="Liu J."/>
            <person name="Zhang J."/>
            <person name="Li D."/>
            <person name="Zhang T."/>
            <person name="Zhang J."/>
            <person name="Ma E."/>
        </authorList>
    </citation>
    <scope>NUCLEOTIDE SEQUENCE</scope>
</reference>